<evidence type="ECO:0000313" key="1">
    <source>
        <dbReference type="EMBL" id="KAK4179579.1"/>
    </source>
</evidence>
<gene>
    <name evidence="1" type="ORF">QBC36DRAFT_322266</name>
</gene>
<protein>
    <submittedName>
        <fullName evidence="1">Uncharacterized protein</fullName>
    </submittedName>
</protein>
<dbReference type="EMBL" id="MU866114">
    <property type="protein sequence ID" value="KAK4179579.1"/>
    <property type="molecule type" value="Genomic_DNA"/>
</dbReference>
<keyword evidence="2" id="KW-1185">Reference proteome</keyword>
<evidence type="ECO:0000313" key="2">
    <source>
        <dbReference type="Proteomes" id="UP001302321"/>
    </source>
</evidence>
<reference evidence="1" key="1">
    <citation type="journal article" date="2023" name="Mol. Phylogenet. Evol.">
        <title>Genome-scale phylogeny and comparative genomics of the fungal order Sordariales.</title>
        <authorList>
            <person name="Hensen N."/>
            <person name="Bonometti L."/>
            <person name="Westerberg I."/>
            <person name="Brannstrom I.O."/>
            <person name="Guillou S."/>
            <person name="Cros-Aarteil S."/>
            <person name="Calhoun S."/>
            <person name="Haridas S."/>
            <person name="Kuo A."/>
            <person name="Mondo S."/>
            <person name="Pangilinan J."/>
            <person name="Riley R."/>
            <person name="LaButti K."/>
            <person name="Andreopoulos B."/>
            <person name="Lipzen A."/>
            <person name="Chen C."/>
            <person name="Yan M."/>
            <person name="Daum C."/>
            <person name="Ng V."/>
            <person name="Clum A."/>
            <person name="Steindorff A."/>
            <person name="Ohm R.A."/>
            <person name="Martin F."/>
            <person name="Silar P."/>
            <person name="Natvig D.O."/>
            <person name="Lalanne C."/>
            <person name="Gautier V."/>
            <person name="Ament-Velasquez S.L."/>
            <person name="Kruys A."/>
            <person name="Hutchinson M.I."/>
            <person name="Powell A.J."/>
            <person name="Barry K."/>
            <person name="Miller A.N."/>
            <person name="Grigoriev I.V."/>
            <person name="Debuchy R."/>
            <person name="Gladieux P."/>
            <person name="Hiltunen Thoren M."/>
            <person name="Johannesson H."/>
        </authorList>
    </citation>
    <scope>NUCLEOTIDE SEQUENCE</scope>
    <source>
        <strain evidence="1">CBS 892.96</strain>
    </source>
</reference>
<dbReference type="Proteomes" id="UP001302321">
    <property type="component" value="Unassembled WGS sequence"/>
</dbReference>
<name>A0AAN6WCT0_9PEZI</name>
<proteinExistence type="predicted"/>
<accession>A0AAN6WCT0</accession>
<dbReference type="AlphaFoldDB" id="A0AAN6WCT0"/>
<comment type="caution">
    <text evidence="1">The sequence shown here is derived from an EMBL/GenBank/DDBJ whole genome shotgun (WGS) entry which is preliminary data.</text>
</comment>
<reference evidence="1" key="2">
    <citation type="submission" date="2023-05" db="EMBL/GenBank/DDBJ databases">
        <authorList>
            <consortium name="Lawrence Berkeley National Laboratory"/>
            <person name="Steindorff A."/>
            <person name="Hensen N."/>
            <person name="Bonometti L."/>
            <person name="Westerberg I."/>
            <person name="Brannstrom I.O."/>
            <person name="Guillou S."/>
            <person name="Cros-Aarteil S."/>
            <person name="Calhoun S."/>
            <person name="Haridas S."/>
            <person name="Kuo A."/>
            <person name="Mondo S."/>
            <person name="Pangilinan J."/>
            <person name="Riley R."/>
            <person name="Labutti K."/>
            <person name="Andreopoulos B."/>
            <person name="Lipzen A."/>
            <person name="Chen C."/>
            <person name="Yanf M."/>
            <person name="Daum C."/>
            <person name="Ng V."/>
            <person name="Clum A."/>
            <person name="Ohm R."/>
            <person name="Martin F."/>
            <person name="Silar P."/>
            <person name="Natvig D."/>
            <person name="Lalanne C."/>
            <person name="Gautier V."/>
            <person name="Ament-Velasquez S.L."/>
            <person name="Kruys A."/>
            <person name="Hutchinson M.I."/>
            <person name="Powell A.J."/>
            <person name="Barry K."/>
            <person name="Miller A.N."/>
            <person name="Grigoriev I.V."/>
            <person name="Debuchy R."/>
            <person name="Gladieux P."/>
            <person name="Thoren M.H."/>
            <person name="Johannesson H."/>
        </authorList>
    </citation>
    <scope>NUCLEOTIDE SEQUENCE</scope>
    <source>
        <strain evidence="1">CBS 892.96</strain>
    </source>
</reference>
<organism evidence="1 2">
    <name type="scientific">Triangularia setosa</name>
    <dbReference type="NCBI Taxonomy" id="2587417"/>
    <lineage>
        <taxon>Eukaryota</taxon>
        <taxon>Fungi</taxon>
        <taxon>Dikarya</taxon>
        <taxon>Ascomycota</taxon>
        <taxon>Pezizomycotina</taxon>
        <taxon>Sordariomycetes</taxon>
        <taxon>Sordariomycetidae</taxon>
        <taxon>Sordariales</taxon>
        <taxon>Podosporaceae</taxon>
        <taxon>Triangularia</taxon>
    </lineage>
</organism>
<sequence length="163" mass="19044">MFHWYSKADKCIIYLDDLVPTTGLPDEGELLPCRWFTRSWTLQKVDTHQRQGIFPPRHLSNLTNTTSFYHPQAHLLTSSINFKWDNPRPLELGFKFATRCYPEHLWDSQRLCFLTSKFYGFTGLVEIKISAPNTGPSWEGTCFVSMTYHIHGFSHSYKMETTT</sequence>